<comment type="caution">
    <text evidence="12">The sequence shown here is derived from an EMBL/GenBank/DDBJ whole genome shotgun (WGS) entry which is preliminary data.</text>
</comment>
<proteinExistence type="inferred from homology"/>
<dbReference type="Gene3D" id="3.55.40.10">
    <property type="entry name" value="minor pseudopilin epsh domain"/>
    <property type="match status" value="1"/>
</dbReference>
<dbReference type="Proteomes" id="UP000446768">
    <property type="component" value="Unassembled WGS sequence"/>
</dbReference>
<sequence>MASLTDKWQRGRSLLELLVALAIAAILLCGALPAGRTLLQRQQLRTAVADLHAALDTARSLAIARGSVVVLAPRAGGWEQGWTMFADRDGDGKPGPGDETIIEQGALADGIHIRMQFTGSTGQRYIAYNANGRSCRADKSQTARWGTLTVEAGPQQYLVRINMLGRARVCDPKKDGSACTG</sequence>
<dbReference type="Pfam" id="PF12019">
    <property type="entry name" value="GspH"/>
    <property type="match status" value="1"/>
</dbReference>
<dbReference type="GO" id="GO:0005886">
    <property type="term" value="C:plasma membrane"/>
    <property type="evidence" value="ECO:0007669"/>
    <property type="project" value="UniProtKB-SubCell"/>
</dbReference>
<dbReference type="RefSeq" id="WP_154373779.1">
    <property type="nucleotide sequence ID" value="NZ_WKJJ01000006.1"/>
</dbReference>
<gene>
    <name evidence="12" type="ORF">GJ700_11485</name>
</gene>
<keyword evidence="6" id="KW-0812">Transmembrane</keyword>
<dbReference type="InterPro" id="IPR045584">
    <property type="entry name" value="Pilin-like"/>
</dbReference>
<name>A0A7X2IM15_9BURK</name>
<feature type="domain" description="General secretion pathway GspH" evidence="11">
    <location>
        <begin position="47"/>
        <end position="165"/>
    </location>
</feature>
<evidence type="ECO:0000256" key="7">
    <source>
        <dbReference type="ARBA" id="ARBA00022989"/>
    </source>
</evidence>
<dbReference type="GO" id="GO:0015627">
    <property type="term" value="C:type II protein secretion system complex"/>
    <property type="evidence" value="ECO:0007669"/>
    <property type="project" value="InterPro"/>
</dbReference>
<accession>A0A7X2IM15</accession>
<evidence type="ECO:0000256" key="4">
    <source>
        <dbReference type="ARBA" id="ARBA00022481"/>
    </source>
</evidence>
<organism evidence="12 13">
    <name type="scientific">Pseudoduganella rivuli</name>
    <dbReference type="NCBI Taxonomy" id="2666085"/>
    <lineage>
        <taxon>Bacteria</taxon>
        <taxon>Pseudomonadati</taxon>
        <taxon>Pseudomonadota</taxon>
        <taxon>Betaproteobacteria</taxon>
        <taxon>Burkholderiales</taxon>
        <taxon>Oxalobacteraceae</taxon>
        <taxon>Telluria group</taxon>
        <taxon>Pseudoduganella</taxon>
    </lineage>
</organism>
<evidence type="ECO:0000256" key="1">
    <source>
        <dbReference type="ARBA" id="ARBA00004377"/>
    </source>
</evidence>
<dbReference type="AlphaFoldDB" id="A0A7X2IM15"/>
<reference evidence="12 13" key="1">
    <citation type="submission" date="2019-11" db="EMBL/GenBank/DDBJ databases">
        <title>Novel species isolated from a subtropical stream in China.</title>
        <authorList>
            <person name="Lu H."/>
        </authorList>
    </citation>
    <scope>NUCLEOTIDE SEQUENCE [LARGE SCALE GENOMIC DNA]</scope>
    <source>
        <strain evidence="12 13">FT92W</strain>
    </source>
</reference>
<evidence type="ECO:0000256" key="3">
    <source>
        <dbReference type="ARBA" id="ARBA00022475"/>
    </source>
</evidence>
<keyword evidence="7" id="KW-1133">Transmembrane helix</keyword>
<keyword evidence="5" id="KW-0997">Cell inner membrane</keyword>
<evidence type="ECO:0000313" key="12">
    <source>
        <dbReference type="EMBL" id="MRV72334.1"/>
    </source>
</evidence>
<keyword evidence="13" id="KW-1185">Reference proteome</keyword>
<dbReference type="InterPro" id="IPR022346">
    <property type="entry name" value="T2SS_GspH"/>
</dbReference>
<dbReference type="SUPFAM" id="SSF54523">
    <property type="entry name" value="Pili subunits"/>
    <property type="match status" value="1"/>
</dbReference>
<keyword evidence="3" id="KW-1003">Cell membrane</keyword>
<dbReference type="NCBIfam" id="TIGR02532">
    <property type="entry name" value="IV_pilin_GFxxxE"/>
    <property type="match status" value="1"/>
</dbReference>
<dbReference type="Pfam" id="PF07963">
    <property type="entry name" value="N_methyl"/>
    <property type="match status" value="1"/>
</dbReference>
<evidence type="ECO:0000256" key="8">
    <source>
        <dbReference type="ARBA" id="ARBA00023136"/>
    </source>
</evidence>
<comment type="subcellular location">
    <subcellularLocation>
        <location evidence="1">Cell inner membrane</location>
        <topology evidence="1">Single-pass membrane protein</topology>
    </subcellularLocation>
</comment>
<protein>
    <recommendedName>
        <fullName evidence="2">Type II secretion system protein H</fullName>
    </recommendedName>
    <alternativeName>
        <fullName evidence="10">General secretion pathway protein H</fullName>
    </alternativeName>
</protein>
<evidence type="ECO:0000256" key="5">
    <source>
        <dbReference type="ARBA" id="ARBA00022519"/>
    </source>
</evidence>
<comment type="similarity">
    <text evidence="9">Belongs to the GSP H family.</text>
</comment>
<keyword evidence="4" id="KW-0488">Methylation</keyword>
<keyword evidence="8" id="KW-0472">Membrane</keyword>
<evidence type="ECO:0000313" key="13">
    <source>
        <dbReference type="Proteomes" id="UP000446768"/>
    </source>
</evidence>
<evidence type="ECO:0000256" key="9">
    <source>
        <dbReference type="ARBA" id="ARBA00025772"/>
    </source>
</evidence>
<evidence type="ECO:0000256" key="10">
    <source>
        <dbReference type="ARBA" id="ARBA00030775"/>
    </source>
</evidence>
<dbReference type="GO" id="GO:0015628">
    <property type="term" value="P:protein secretion by the type II secretion system"/>
    <property type="evidence" value="ECO:0007669"/>
    <property type="project" value="InterPro"/>
</dbReference>
<dbReference type="EMBL" id="WKJJ01000006">
    <property type="protein sequence ID" value="MRV72334.1"/>
    <property type="molecule type" value="Genomic_DNA"/>
</dbReference>
<dbReference type="InterPro" id="IPR012902">
    <property type="entry name" value="N_methyl_site"/>
</dbReference>
<evidence type="ECO:0000259" key="11">
    <source>
        <dbReference type="Pfam" id="PF12019"/>
    </source>
</evidence>
<evidence type="ECO:0000256" key="6">
    <source>
        <dbReference type="ARBA" id="ARBA00022692"/>
    </source>
</evidence>
<evidence type="ECO:0000256" key="2">
    <source>
        <dbReference type="ARBA" id="ARBA00021549"/>
    </source>
</evidence>